<dbReference type="PANTHER" id="PTHR44366:SF1">
    <property type="entry name" value="UDP-N-ACETYLGLUCOSAMINE--PEPTIDE N-ACETYLGLUCOSAMINYLTRANSFERASE 110 KDA SUBUNIT"/>
    <property type="match status" value="1"/>
</dbReference>
<keyword evidence="1" id="KW-0802">TPR repeat</keyword>
<reference evidence="2 3" key="1">
    <citation type="submission" date="2020-01" db="EMBL/GenBank/DDBJ databases">
        <title>Genomes of bacteria type strains.</title>
        <authorList>
            <person name="Chen J."/>
            <person name="Zhu S."/>
            <person name="Yang J."/>
        </authorList>
    </citation>
    <scope>NUCLEOTIDE SEQUENCE [LARGE SCALE GENOMIC DNA]</scope>
    <source>
        <strain evidence="2 3">LMG 22958</strain>
    </source>
</reference>
<dbReference type="Pfam" id="PF13759">
    <property type="entry name" value="2OG-FeII_Oxy_5"/>
    <property type="match status" value="1"/>
</dbReference>
<dbReference type="GO" id="GO:0097363">
    <property type="term" value="F:protein O-acetylglucosaminyltransferase activity"/>
    <property type="evidence" value="ECO:0007669"/>
    <property type="project" value="TreeGrafter"/>
</dbReference>
<dbReference type="InterPro" id="IPR012668">
    <property type="entry name" value="CHP02466"/>
</dbReference>
<accession>A0A6L9MRE1</accession>
<feature type="repeat" description="TPR" evidence="1">
    <location>
        <begin position="201"/>
        <end position="234"/>
    </location>
</feature>
<dbReference type="Pfam" id="PF14559">
    <property type="entry name" value="TPR_19"/>
    <property type="match status" value="1"/>
</dbReference>
<dbReference type="InterPro" id="IPR011990">
    <property type="entry name" value="TPR-like_helical_dom_sf"/>
</dbReference>
<dbReference type="PANTHER" id="PTHR44366">
    <property type="entry name" value="UDP-N-ACETYLGLUCOSAMINE--PEPTIDE N-ACETYLGLUCOSAMINYLTRANSFERASE 110 KDA SUBUNIT"/>
    <property type="match status" value="1"/>
</dbReference>
<dbReference type="EMBL" id="JAAAWP010000002">
    <property type="protein sequence ID" value="NDW20738.1"/>
    <property type="molecule type" value="Genomic_DNA"/>
</dbReference>
<keyword evidence="3" id="KW-1185">Reference proteome</keyword>
<dbReference type="PROSITE" id="PS50005">
    <property type="entry name" value="TPR"/>
    <property type="match status" value="2"/>
</dbReference>
<name>A0A6L9MRE1_9ALTE</name>
<dbReference type="AlphaFoldDB" id="A0A6L9MRE1"/>
<dbReference type="InterPro" id="IPR019734">
    <property type="entry name" value="TPR_rpt"/>
</dbReference>
<proteinExistence type="predicted"/>
<dbReference type="RefSeq" id="WP_163110363.1">
    <property type="nucleotide sequence ID" value="NZ_JAAAWP010000002.1"/>
</dbReference>
<gene>
    <name evidence="2" type="ORF">GTW09_04290</name>
</gene>
<protein>
    <submittedName>
        <fullName evidence="2">Uncharacterized protein</fullName>
    </submittedName>
</protein>
<dbReference type="Gene3D" id="1.25.40.10">
    <property type="entry name" value="Tetratricopeptide repeat domain"/>
    <property type="match status" value="2"/>
</dbReference>
<evidence type="ECO:0000313" key="2">
    <source>
        <dbReference type="EMBL" id="NDW20738.1"/>
    </source>
</evidence>
<dbReference type="InterPro" id="IPR037919">
    <property type="entry name" value="OGT"/>
</dbReference>
<dbReference type="Pfam" id="PF00515">
    <property type="entry name" value="TPR_1"/>
    <property type="match status" value="1"/>
</dbReference>
<feature type="repeat" description="TPR" evidence="1">
    <location>
        <begin position="133"/>
        <end position="166"/>
    </location>
</feature>
<evidence type="ECO:0000313" key="3">
    <source>
        <dbReference type="Proteomes" id="UP000478837"/>
    </source>
</evidence>
<dbReference type="SMART" id="SM00028">
    <property type="entry name" value="TPR"/>
    <property type="match status" value="6"/>
</dbReference>
<dbReference type="Proteomes" id="UP000478837">
    <property type="component" value="Unassembled WGS sequence"/>
</dbReference>
<dbReference type="GO" id="GO:0006493">
    <property type="term" value="P:protein O-linked glycosylation"/>
    <property type="evidence" value="ECO:0007669"/>
    <property type="project" value="InterPro"/>
</dbReference>
<sequence>MYDLQTTLSLHQQGKIDLAAKSYRALLAKNPNDINVNFLYGKLLNDTQQFETAKALLNKAFSALPDNKNILFEFAKCLLSLGDARQVISVIGSRYKESVDLSKLLLQAQHRVGTKEQLKERYKHLLATWSNSPRIMMQMAQLSDEDGDLNMADQIYSQILNIEPDNVLALHNLATVKRRLEMPSDALLLLNKAQQLGLDSFQLFHNMGNAYSDLNKIDKAVAAYLKTISINPNYMESYKNLVALYAESGNIGKGISLYENALSNINYSANAISQNTFQKELVVELIKAYTRVGKTERATTLINDYFADEDVDEEVILAKAKLHDMNGELTRAFNVLASSQSTPVILQRAEYALRSNNVSFVFENMPKLALNKDSAVLAKAYLTIAERMSGVNGHRQTYCQYEELVKSYQLPENIHDNGVVPFCKQLAEFLSAQHTAKLAPLQQTLNGGTQTRGNIFGQTDNALLLKLKKFCEHSISEYLSKLSAFESPHQYLPNATKDFKFIGAWSVNLSNQGYHTNHVHPEGNLSAVFYVDIPDDLDIEKEEGHLIFGKPNFKLPLALPHEYSVAPQVGKLVIFPSYFWHGTIPFHSSGRRLTIAFDVSPTYK</sequence>
<dbReference type="Gene3D" id="2.60.120.620">
    <property type="entry name" value="q2cbj1_9rhob like domain"/>
    <property type="match status" value="1"/>
</dbReference>
<evidence type="ECO:0000256" key="1">
    <source>
        <dbReference type="PROSITE-ProRule" id="PRU00339"/>
    </source>
</evidence>
<dbReference type="SUPFAM" id="SSF48452">
    <property type="entry name" value="TPR-like"/>
    <property type="match status" value="1"/>
</dbReference>
<organism evidence="2 3">
    <name type="scientific">Alteromonas hispanica</name>
    <dbReference type="NCBI Taxonomy" id="315421"/>
    <lineage>
        <taxon>Bacteria</taxon>
        <taxon>Pseudomonadati</taxon>
        <taxon>Pseudomonadota</taxon>
        <taxon>Gammaproteobacteria</taxon>
        <taxon>Alteromonadales</taxon>
        <taxon>Alteromonadaceae</taxon>
        <taxon>Alteromonas/Salinimonas group</taxon>
        <taxon>Alteromonas</taxon>
    </lineage>
</organism>
<comment type="caution">
    <text evidence="2">The sequence shown here is derived from an EMBL/GenBank/DDBJ whole genome shotgun (WGS) entry which is preliminary data.</text>
</comment>